<dbReference type="InParanoid" id="A0A098DUA6"/>
<dbReference type="VEuPathDB" id="FungiDB:FGRAMPH1_01G22461"/>
<reference evidence="2 3" key="1">
    <citation type="journal article" date="2007" name="Science">
        <title>The Fusarium graminearum genome reveals a link between localized polymorphism and pathogen specialization.</title>
        <authorList>
            <person name="Cuomo C.A."/>
            <person name="Gueldener U."/>
            <person name="Xu J.-R."/>
            <person name="Trail F."/>
            <person name="Turgeon B.G."/>
            <person name="Di Pietro A."/>
            <person name="Walton J.D."/>
            <person name="Ma L.-J."/>
            <person name="Baker S.E."/>
            <person name="Rep M."/>
            <person name="Adam G."/>
            <person name="Antoniw J."/>
            <person name="Baldwin T."/>
            <person name="Calvo S.E."/>
            <person name="Chang Y.-L."/>
            <person name="DeCaprio D."/>
            <person name="Gale L.R."/>
            <person name="Gnerre S."/>
            <person name="Goswami R.S."/>
            <person name="Hammond-Kosack K."/>
            <person name="Harris L.J."/>
            <person name="Hilburn K."/>
            <person name="Kennell J.C."/>
            <person name="Kroken S."/>
            <person name="Magnuson J.K."/>
            <person name="Mannhaupt G."/>
            <person name="Mauceli E.W."/>
            <person name="Mewes H.-W."/>
            <person name="Mitterbauer R."/>
            <person name="Muehlbauer G."/>
            <person name="Muensterkoetter M."/>
            <person name="Nelson D."/>
            <person name="O'Donnell K."/>
            <person name="Ouellet T."/>
            <person name="Qi W."/>
            <person name="Quesneville H."/>
            <person name="Roncero M.I.G."/>
            <person name="Seong K.-Y."/>
            <person name="Tetko I.V."/>
            <person name="Urban M."/>
            <person name="Waalwijk C."/>
            <person name="Ward T.J."/>
            <person name="Yao J."/>
            <person name="Birren B.W."/>
            <person name="Kistler H.C."/>
        </authorList>
    </citation>
    <scope>NUCLEOTIDE SEQUENCE [LARGE SCALE GENOMIC DNA]</scope>
    <source>
        <strain evidence="3">ATCC MYA-4620 / CBS 123657 / FGSC 9075 / NRRL 31084 / PH-1</strain>
        <strain evidence="2">PH-1 / ATCC MYA-4620 / FGSC 9075 / NRRL 31084</strain>
    </source>
</reference>
<dbReference type="EnsemblFungi" id="CEF84957">
    <property type="protein sequence ID" value="CEF84957"/>
    <property type="gene ID" value="FGRRES_16671"/>
</dbReference>
<accession>A0A0E0SEU4</accession>
<proteinExistence type="predicted"/>
<reference evidence="2" key="4">
    <citation type="submission" date="2017-01" db="UniProtKB">
        <authorList>
            <consortium name="EnsemblFungi"/>
        </authorList>
    </citation>
    <scope>IDENTIFICATION</scope>
    <source>
        <strain evidence="2">PH-1 / ATCC MYA-4620 / FGSC 9075 / NRRL 31084</strain>
    </source>
</reference>
<dbReference type="AlphaFoldDB" id="A0A098DUA6"/>
<evidence type="ECO:0000313" key="1">
    <source>
        <dbReference type="EMBL" id="CEF84957.1"/>
    </source>
</evidence>
<reference evidence="1 3" key="3">
    <citation type="journal article" date="2015" name="BMC Genomics">
        <title>The completed genome sequence of the pathogenic ascomycete fungus Fusarium graminearum.</title>
        <authorList>
            <person name="King R."/>
            <person name="Urban M."/>
            <person name="Hammond-Kosack M.C."/>
            <person name="Hassani-Pak K."/>
            <person name="Hammond-Kosack K.E."/>
        </authorList>
    </citation>
    <scope>NUCLEOTIDE SEQUENCE [LARGE SCALE GENOMIC DNA]</scope>
    <source>
        <strain evidence="3">ATCC MYA-4620 / CBS 123657 / FGSC 9075 / NRRL 31084 / PH-1</strain>
        <strain evidence="1">PH-1</strain>
    </source>
</reference>
<keyword evidence="3" id="KW-1185">Reference proteome</keyword>
<sequence>MAGRVGSFGSAVPVRLNSSSCETGSNAGLGMVVREFGLSLLGRSGRGRDD</sequence>
<gene>
    <name evidence="1" type="ORF">FGRAMPH1_01T22461</name>
</gene>
<organism evidence="1 3">
    <name type="scientific">Gibberella zeae (strain ATCC MYA-4620 / CBS 123657 / FGSC 9075 / NRRL 31084 / PH-1)</name>
    <name type="common">Wheat head blight fungus</name>
    <name type="synonym">Fusarium graminearum</name>
    <dbReference type="NCBI Taxonomy" id="229533"/>
    <lineage>
        <taxon>Eukaryota</taxon>
        <taxon>Fungi</taxon>
        <taxon>Dikarya</taxon>
        <taxon>Ascomycota</taxon>
        <taxon>Pezizomycotina</taxon>
        <taxon>Sordariomycetes</taxon>
        <taxon>Hypocreomycetidae</taxon>
        <taxon>Hypocreales</taxon>
        <taxon>Nectriaceae</taxon>
        <taxon>Fusarium</taxon>
    </lineage>
</organism>
<name>A0A098DUA6_GIBZE</name>
<dbReference type="Proteomes" id="UP000070720">
    <property type="component" value="Chromosome 4"/>
</dbReference>
<reference evidence="2 3" key="2">
    <citation type="journal article" date="2010" name="Nature">
        <title>Comparative genomics reveals mobile pathogenicity chromosomes in Fusarium.</title>
        <authorList>
            <person name="Ma L.J."/>
            <person name="van der Does H.C."/>
            <person name="Borkovich K.A."/>
            <person name="Coleman J.J."/>
            <person name="Daboussi M.J."/>
            <person name="Di Pietro A."/>
            <person name="Dufresne M."/>
            <person name="Freitag M."/>
            <person name="Grabherr M."/>
            <person name="Henrissat B."/>
            <person name="Houterman P.M."/>
            <person name="Kang S."/>
            <person name="Shim W.B."/>
            <person name="Woloshuk C."/>
            <person name="Xie X."/>
            <person name="Xu J.R."/>
            <person name="Antoniw J."/>
            <person name="Baker S.E."/>
            <person name="Bluhm B.H."/>
            <person name="Breakspear A."/>
            <person name="Brown D.W."/>
            <person name="Butchko R.A."/>
            <person name="Chapman S."/>
            <person name="Coulson R."/>
            <person name="Coutinho P.M."/>
            <person name="Danchin E.G."/>
            <person name="Diener A."/>
            <person name="Gale L.R."/>
            <person name="Gardiner D.M."/>
            <person name="Goff S."/>
            <person name="Hammond-Kosack K.E."/>
            <person name="Hilburn K."/>
            <person name="Hua-Van A."/>
            <person name="Jonkers W."/>
            <person name="Kazan K."/>
            <person name="Kodira C.D."/>
            <person name="Koehrsen M."/>
            <person name="Kumar L."/>
            <person name="Lee Y.H."/>
            <person name="Li L."/>
            <person name="Manners J.M."/>
            <person name="Miranda-Saavedra D."/>
            <person name="Mukherjee M."/>
            <person name="Park G."/>
            <person name="Park J."/>
            <person name="Park S.Y."/>
            <person name="Proctor R.H."/>
            <person name="Regev A."/>
            <person name="Ruiz-Roldan M.C."/>
            <person name="Sain D."/>
            <person name="Sakthikumar S."/>
            <person name="Sykes S."/>
            <person name="Schwartz D.C."/>
            <person name="Turgeon B.G."/>
            <person name="Wapinski I."/>
            <person name="Yoder O."/>
            <person name="Young S."/>
            <person name="Zeng Q."/>
            <person name="Zhou S."/>
            <person name="Galagan J."/>
            <person name="Cuomo C.A."/>
            <person name="Kistler H.C."/>
            <person name="Rep M."/>
        </authorList>
    </citation>
    <scope>GENOME REANNOTATION</scope>
    <source>
        <strain evidence="3">ATCC MYA-4620 / CBS 123657 / FGSC 9075 / NRRL 31084 / PH-1</strain>
        <strain evidence="2">PH-1 / ATCC MYA-4620 / FGSC 9075 / NRRL 31084</strain>
    </source>
</reference>
<evidence type="ECO:0000313" key="3">
    <source>
        <dbReference type="Proteomes" id="UP000070720"/>
    </source>
</evidence>
<evidence type="ECO:0000313" key="2">
    <source>
        <dbReference type="EnsemblFungi" id="CEF84957"/>
    </source>
</evidence>
<protein>
    <submittedName>
        <fullName evidence="1">Chromosome 4, complete genome</fullName>
    </submittedName>
</protein>
<accession>A0A098DUA6</accession>
<dbReference type="EMBL" id="HG970335">
    <property type="protein sequence ID" value="CEF84957.1"/>
    <property type="molecule type" value="Genomic_DNA"/>
</dbReference>